<dbReference type="Pfam" id="PF13181">
    <property type="entry name" value="TPR_8"/>
    <property type="match status" value="2"/>
</dbReference>
<gene>
    <name evidence="4" type="ORF">Mucpa_2783</name>
</gene>
<dbReference type="OrthoDB" id="736449at2"/>
<evidence type="ECO:0000256" key="1">
    <source>
        <dbReference type="ARBA" id="ARBA00022737"/>
    </source>
</evidence>
<dbReference type="SMART" id="SM00028">
    <property type="entry name" value="TPR"/>
    <property type="match status" value="7"/>
</dbReference>
<dbReference type="InterPro" id="IPR011990">
    <property type="entry name" value="TPR-like_helical_dom_sf"/>
</dbReference>
<dbReference type="EMBL" id="CM001403">
    <property type="protein sequence ID" value="EHQ26895.1"/>
    <property type="molecule type" value="Genomic_DNA"/>
</dbReference>
<dbReference type="InterPro" id="IPR019734">
    <property type="entry name" value="TPR_rpt"/>
</dbReference>
<dbReference type="STRING" id="714943.Mucpa_2783"/>
<keyword evidence="1" id="KW-0677">Repeat</keyword>
<dbReference type="PANTHER" id="PTHR44858:SF1">
    <property type="entry name" value="UDP-N-ACETYLGLUCOSAMINE--PEPTIDE N-ACETYLGLUCOSAMINYLTRANSFERASE SPINDLY-RELATED"/>
    <property type="match status" value="1"/>
</dbReference>
<dbReference type="AlphaFoldDB" id="H1Y8M3"/>
<name>H1Y8M3_9SPHI</name>
<feature type="repeat" description="TPR" evidence="3">
    <location>
        <begin position="770"/>
        <end position="803"/>
    </location>
</feature>
<dbReference type="Gene3D" id="1.25.40.10">
    <property type="entry name" value="Tetratricopeptide repeat domain"/>
    <property type="match status" value="5"/>
</dbReference>
<dbReference type="SUPFAM" id="SSF48439">
    <property type="entry name" value="Protein prenylyltransferase"/>
    <property type="match status" value="1"/>
</dbReference>
<dbReference type="InterPro" id="IPR050498">
    <property type="entry name" value="Ycf3"/>
</dbReference>
<dbReference type="HOGENOM" id="CLU_299930_0_0_10"/>
<protein>
    <submittedName>
        <fullName evidence="4">Tetratricopeptide TPR_2 repeat-containing protein</fullName>
    </submittedName>
</protein>
<feature type="repeat" description="TPR" evidence="3">
    <location>
        <begin position="289"/>
        <end position="322"/>
    </location>
</feature>
<dbReference type="RefSeq" id="WP_008507128.1">
    <property type="nucleotide sequence ID" value="NZ_CM001403.1"/>
</dbReference>
<keyword evidence="5" id="KW-1185">Reference proteome</keyword>
<dbReference type="PANTHER" id="PTHR44858">
    <property type="entry name" value="TETRATRICOPEPTIDE REPEAT PROTEIN 6"/>
    <property type="match status" value="1"/>
</dbReference>
<proteinExistence type="predicted"/>
<sequence length="999" mass="114262">MKKILVFIIFLISIKSYSQTKITLSDAKEINFQAQQTIRNFIDLINDCTVPKLGKGKLFENIKSSYNAQSRNQVFYNANAIIENDIDPALGLHNTNDYAVSPYLTNLNLSMIKSEEADYIINKLSPVRIGDSSLFIRVQYQTIFSGKNSVSHLPYKATQREAVLVVKKNDESTWTTRIKSVRFFDPADSINVNDKKIDIVVDSSANAVFLSDEQLLRELKKDSIVREEKRKQEELVFNDFLKSADSLVKVNKFKEAKVMLLKAQGIRRYSAPLEIKLLEAEKLIEENTYDNLKKKGDKEKNERQFSAAVTFYRKAMEIEPQQIELVGVVNSLSAFIKELSIPENRFQSDDYQGTINECERLLKLHKTEKNNYPELYFFEGKAYKVLAENNRTEANLQEKAIKNLDLAIASFPNFTQAIITRADVYANLQKKYFNAIADYDILTTNALDDTIVKPHYFETKAQWKKIIGNKDGAVDDYSKAIVLAPRDRLYIRRGEILFEMQKYADAGKDFSLAISLNPKDTNAYYLRGLTYARLHLAEDAGRDFATLRTLKAISGPRQIIIDSIANEYYANGRANFDKDPIKARKFYGEVLKIKPGNSDAYHGIAEVDFKMAEEDPAGSKSKSAIDKYALSIINNNNAIKSDPKFADAFYKRGLALEKIGKDSMATESLSETIEIDNNRNDAYTERGRLLARLGRYSEAAQNDVAALGSLTAQLALAQNKKDGIATALIIKYQLDMLWLCANAWFLDKKYENAIEMLDRFLNKQQNKVNAEAYYLRGMCYYNTHNYKASNQDLNEAVKLSQQTFRYYFYNAQTYYYDKNYKNAIKNLTAIPADSVSNYPVLKKLLGSCYAQNKDTYAIALENFAEYGKIPAAVNDSTFHVDYGTILLITGQDSAANTCLERALQMTKGPLYFKALFWKTCYLMKIGQFDQMESNLQNAFQKQHDISESDIKLAERLFGDALKKDDKINKKGRKDIYQDLKEHYVKRLNQFKETKVWLEN</sequence>
<reference evidence="4" key="1">
    <citation type="submission" date="2011-09" db="EMBL/GenBank/DDBJ databases">
        <title>The permanent draft genome of Mucilaginibacter paludis DSM 18603.</title>
        <authorList>
            <consortium name="US DOE Joint Genome Institute (JGI-PGF)"/>
            <person name="Lucas S."/>
            <person name="Han J."/>
            <person name="Lapidus A."/>
            <person name="Bruce D."/>
            <person name="Goodwin L."/>
            <person name="Pitluck S."/>
            <person name="Peters L."/>
            <person name="Kyrpides N."/>
            <person name="Mavromatis K."/>
            <person name="Ivanova N."/>
            <person name="Mikhailova N."/>
            <person name="Held B."/>
            <person name="Detter J.C."/>
            <person name="Tapia R."/>
            <person name="Han C."/>
            <person name="Land M."/>
            <person name="Hauser L."/>
            <person name="Markowitz V."/>
            <person name="Cheng J.-F."/>
            <person name="Hugenholtz P."/>
            <person name="Woyke T."/>
            <person name="Wu D."/>
            <person name="Tindall B."/>
            <person name="Brambilla E."/>
            <person name="Klenk H.-P."/>
            <person name="Eisen J.A."/>
        </authorList>
    </citation>
    <scope>NUCLEOTIDE SEQUENCE [LARGE SCALE GENOMIC DNA]</scope>
    <source>
        <strain evidence="4">DSM 18603</strain>
    </source>
</reference>
<evidence type="ECO:0000313" key="5">
    <source>
        <dbReference type="Proteomes" id="UP000002774"/>
    </source>
</evidence>
<evidence type="ECO:0000313" key="4">
    <source>
        <dbReference type="EMBL" id="EHQ26895.1"/>
    </source>
</evidence>
<feature type="repeat" description="TPR" evidence="3">
    <location>
        <begin position="487"/>
        <end position="520"/>
    </location>
</feature>
<accession>H1Y8M3</accession>
<organism evidence="4 5">
    <name type="scientific">Mucilaginibacter paludis DSM 18603</name>
    <dbReference type="NCBI Taxonomy" id="714943"/>
    <lineage>
        <taxon>Bacteria</taxon>
        <taxon>Pseudomonadati</taxon>
        <taxon>Bacteroidota</taxon>
        <taxon>Sphingobacteriia</taxon>
        <taxon>Sphingobacteriales</taxon>
        <taxon>Sphingobacteriaceae</taxon>
        <taxon>Mucilaginibacter</taxon>
    </lineage>
</organism>
<dbReference type="SUPFAM" id="SSF48452">
    <property type="entry name" value="TPR-like"/>
    <property type="match status" value="2"/>
</dbReference>
<dbReference type="eggNOG" id="COG0457">
    <property type="taxonomic scope" value="Bacteria"/>
</dbReference>
<dbReference type="PROSITE" id="PS50005">
    <property type="entry name" value="TPR"/>
    <property type="match status" value="3"/>
</dbReference>
<evidence type="ECO:0000256" key="3">
    <source>
        <dbReference type="PROSITE-ProRule" id="PRU00339"/>
    </source>
</evidence>
<evidence type="ECO:0000256" key="2">
    <source>
        <dbReference type="ARBA" id="ARBA00022803"/>
    </source>
</evidence>
<dbReference type="Proteomes" id="UP000002774">
    <property type="component" value="Chromosome"/>
</dbReference>
<keyword evidence="2 3" id="KW-0802">TPR repeat</keyword>